<keyword evidence="4" id="KW-1185">Reference proteome</keyword>
<sequence>MVKDVLFPVGGLLSLPKGREPLFLVKRTAGEGTDRSLYTIYTGQDNEEDGRFAARVLKDAAIVLIARPDTIAERWNASAVIRGLSLPAVLISGLRTEAEHGMCAHFAMTTTVVFEGSPLDSYFERFPRLEARVDEGSLLLYYQQQCNIIWNDPGHPRLWLTGYSNWSSTTTASSGSTVLRSIVAPIVSTRRAFLIGVSAKSFPTTHTRNIGSAVNKSCLVARKRKEECEAHRAWTVQYHGENVSLRDKADQVLVLFDRVKQIGDIIVNVDPLHAGILYAGVRLIFEAEGIPRVPLQPSADPATTNFEAAIVNFYAFVLEFLAKSISIYEKASVVRFVQAFAKIRQGSDFQTKCAEHERRTEAEAAICERFMSQMNRQQAKSFHEDLRATIGKIRAIRNVSGSIDRLHQKLDLLRLQPVAGAAFDSYAAEETAMCLANTRVDLLTSAMNWADDSNGSCIYWLKGMAGTGKSIIARTVADMLSKKQMIGASFFFKRREADRSSSRKLSPTLAYQIAARPPPLSEEVAKSLDSNLVVCHKVLRVQFDKLMLTR</sequence>
<dbReference type="InterPro" id="IPR056884">
    <property type="entry name" value="NPHP3-like_N"/>
</dbReference>
<evidence type="ECO:0000313" key="3">
    <source>
        <dbReference type="EMBL" id="KAF2769674.1"/>
    </source>
</evidence>
<dbReference type="AlphaFoldDB" id="A0A6G1LBS6"/>
<name>A0A6G1LBS6_9PEZI</name>
<dbReference type="EMBL" id="ML995832">
    <property type="protein sequence ID" value="KAF2769674.1"/>
    <property type="molecule type" value="Genomic_DNA"/>
</dbReference>
<dbReference type="Pfam" id="PF24883">
    <property type="entry name" value="NPHP3_N"/>
    <property type="match status" value="1"/>
</dbReference>
<evidence type="ECO:0000259" key="2">
    <source>
        <dbReference type="Pfam" id="PF24883"/>
    </source>
</evidence>
<keyword evidence="1" id="KW-0677">Repeat</keyword>
<dbReference type="SUPFAM" id="SSF52540">
    <property type="entry name" value="P-loop containing nucleoside triphosphate hydrolases"/>
    <property type="match status" value="1"/>
</dbReference>
<dbReference type="OrthoDB" id="674604at2759"/>
<gene>
    <name evidence="3" type="ORF">EJ03DRAFT_351169</name>
</gene>
<organism evidence="3 4">
    <name type="scientific">Teratosphaeria nubilosa</name>
    <dbReference type="NCBI Taxonomy" id="161662"/>
    <lineage>
        <taxon>Eukaryota</taxon>
        <taxon>Fungi</taxon>
        <taxon>Dikarya</taxon>
        <taxon>Ascomycota</taxon>
        <taxon>Pezizomycotina</taxon>
        <taxon>Dothideomycetes</taxon>
        <taxon>Dothideomycetidae</taxon>
        <taxon>Mycosphaerellales</taxon>
        <taxon>Teratosphaeriaceae</taxon>
        <taxon>Teratosphaeria</taxon>
    </lineage>
</organism>
<dbReference type="Proteomes" id="UP000799436">
    <property type="component" value="Unassembled WGS sequence"/>
</dbReference>
<accession>A0A6G1LBS6</accession>
<dbReference type="InterPro" id="IPR027417">
    <property type="entry name" value="P-loop_NTPase"/>
</dbReference>
<evidence type="ECO:0000256" key="1">
    <source>
        <dbReference type="ARBA" id="ARBA00022737"/>
    </source>
</evidence>
<reference evidence="3" key="1">
    <citation type="journal article" date="2020" name="Stud. Mycol.">
        <title>101 Dothideomycetes genomes: a test case for predicting lifestyles and emergence of pathogens.</title>
        <authorList>
            <person name="Haridas S."/>
            <person name="Albert R."/>
            <person name="Binder M."/>
            <person name="Bloem J."/>
            <person name="Labutti K."/>
            <person name="Salamov A."/>
            <person name="Andreopoulos B."/>
            <person name="Baker S."/>
            <person name="Barry K."/>
            <person name="Bills G."/>
            <person name="Bluhm B."/>
            <person name="Cannon C."/>
            <person name="Castanera R."/>
            <person name="Culley D."/>
            <person name="Daum C."/>
            <person name="Ezra D."/>
            <person name="Gonzalez J."/>
            <person name="Henrissat B."/>
            <person name="Kuo A."/>
            <person name="Liang C."/>
            <person name="Lipzen A."/>
            <person name="Lutzoni F."/>
            <person name="Magnuson J."/>
            <person name="Mondo S."/>
            <person name="Nolan M."/>
            <person name="Ohm R."/>
            <person name="Pangilinan J."/>
            <person name="Park H.-J."/>
            <person name="Ramirez L."/>
            <person name="Alfaro M."/>
            <person name="Sun H."/>
            <person name="Tritt A."/>
            <person name="Yoshinaga Y."/>
            <person name="Zwiers L.-H."/>
            <person name="Turgeon B."/>
            <person name="Goodwin S."/>
            <person name="Spatafora J."/>
            <person name="Crous P."/>
            <person name="Grigoriev I."/>
        </authorList>
    </citation>
    <scope>NUCLEOTIDE SEQUENCE</scope>
    <source>
        <strain evidence="3">CBS 116005</strain>
    </source>
</reference>
<evidence type="ECO:0000313" key="4">
    <source>
        <dbReference type="Proteomes" id="UP000799436"/>
    </source>
</evidence>
<feature type="domain" description="Nephrocystin 3-like N-terminal" evidence="2">
    <location>
        <begin position="447"/>
        <end position="547"/>
    </location>
</feature>
<proteinExistence type="predicted"/>
<protein>
    <recommendedName>
        <fullName evidence="2">Nephrocystin 3-like N-terminal domain-containing protein</fullName>
    </recommendedName>
</protein>